<dbReference type="Proteomes" id="UP000246238">
    <property type="component" value="Segment"/>
</dbReference>
<proteinExistence type="predicted"/>
<organism evidence="1 2">
    <name type="scientific">Mycobacterium phage TChen</name>
    <dbReference type="NCBI Taxonomy" id="2163598"/>
    <lineage>
        <taxon>Viruses</taxon>
        <taxon>Duplodnaviria</taxon>
        <taxon>Heunggongvirae</taxon>
        <taxon>Uroviricota</taxon>
        <taxon>Caudoviricetes</taxon>
        <taxon>Gracegardnervirinae</taxon>
        <taxon>Thetabobvirus</taxon>
        <taxon>Thetabobvirus tchen</taxon>
        <taxon>Mycobacterium virus TChen</taxon>
    </lineage>
</organism>
<name>A0A2S1PD48_9CAUD</name>
<gene>
    <name evidence="1" type="primary">92</name>
    <name evidence="1" type="ORF">SEA_TCHEN_92</name>
</gene>
<dbReference type="GeneID" id="55608245"/>
<dbReference type="KEGG" id="vg:55608245"/>
<sequence>MPTFTPPTPLTAKITLALCALRQAREDGNPQRIYVAEQQLDRLLDRLPRSTHQER</sequence>
<protein>
    <submittedName>
        <fullName evidence="1">Uncharacterized protein</fullName>
    </submittedName>
</protein>
<accession>A0A2S1PD48</accession>
<reference evidence="2" key="1">
    <citation type="submission" date="2018-03" db="EMBL/GenBank/DDBJ databases">
        <authorList>
            <person name="Keele B.F."/>
        </authorList>
    </citation>
    <scope>NUCLEOTIDE SEQUENCE [LARGE SCALE GENOMIC DNA]</scope>
</reference>
<keyword evidence="2" id="KW-1185">Reference proteome</keyword>
<evidence type="ECO:0000313" key="2">
    <source>
        <dbReference type="Proteomes" id="UP000246238"/>
    </source>
</evidence>
<evidence type="ECO:0000313" key="1">
    <source>
        <dbReference type="EMBL" id="AWH14486.1"/>
    </source>
</evidence>
<dbReference type="RefSeq" id="YP_009838048.1">
    <property type="nucleotide sequence ID" value="NC_048705.1"/>
</dbReference>
<dbReference type="EMBL" id="MH077585">
    <property type="protein sequence ID" value="AWH14486.1"/>
    <property type="molecule type" value="Genomic_DNA"/>
</dbReference>